<gene>
    <name evidence="1" type="ordered locus">mll4425</name>
</gene>
<evidence type="ECO:0000313" key="2">
    <source>
        <dbReference type="Proteomes" id="UP000000552"/>
    </source>
</evidence>
<dbReference type="EMBL" id="BA000012">
    <property type="protein sequence ID" value="BAB51083.1"/>
    <property type="molecule type" value="Genomic_DNA"/>
</dbReference>
<dbReference type="SUPFAM" id="SSF55486">
    <property type="entry name" value="Metalloproteases ('zincins'), catalytic domain"/>
    <property type="match status" value="1"/>
</dbReference>
<dbReference type="HOGENOM" id="CLU_123836_0_0_5"/>
<organism evidence="1 2">
    <name type="scientific">Mesorhizobium japonicum (strain LMG 29417 / CECT 9101 / MAFF 303099)</name>
    <name type="common">Mesorhizobium loti (strain MAFF 303099)</name>
    <dbReference type="NCBI Taxonomy" id="266835"/>
    <lineage>
        <taxon>Bacteria</taxon>
        <taxon>Pseudomonadati</taxon>
        <taxon>Pseudomonadota</taxon>
        <taxon>Alphaproteobacteria</taxon>
        <taxon>Hyphomicrobiales</taxon>
        <taxon>Phyllobacteriaceae</taxon>
        <taxon>Mesorhizobium</taxon>
    </lineage>
</organism>
<dbReference type="Proteomes" id="UP000000552">
    <property type="component" value="Chromosome"/>
</dbReference>
<dbReference type="InterPro" id="IPR010428">
    <property type="entry name" value="Zincin_1"/>
</dbReference>
<accession>Q98E37</accession>
<reference evidence="1 2" key="1">
    <citation type="journal article" date="2000" name="DNA Res.">
        <title>Complete genome structure of the nitrogen-fixing symbiotic bacterium Mesorhizobium loti.</title>
        <authorList>
            <person name="Kaneko T."/>
            <person name="Nakamura Y."/>
            <person name="Sato S."/>
            <person name="Asamizu E."/>
            <person name="Kato T."/>
            <person name="Sasamoto S."/>
            <person name="Watanabe A."/>
            <person name="Idesawa K."/>
            <person name="Ishikawa A."/>
            <person name="Kawashima K."/>
            <person name="Kimura T."/>
            <person name="Kishida Y."/>
            <person name="Kiyokawa C."/>
            <person name="Kohara M."/>
            <person name="Matsumoto M."/>
            <person name="Matsuno A."/>
            <person name="Mochizuki Y."/>
            <person name="Nakayama S."/>
            <person name="Nakazaki N."/>
            <person name="Shimpo S."/>
            <person name="Sugimoto M."/>
            <person name="Takeuchi C."/>
            <person name="Yamada M."/>
            <person name="Tabata S."/>
        </authorList>
    </citation>
    <scope>NUCLEOTIDE SEQUENCE [LARGE SCALE GENOMIC DNA]</scope>
    <source>
        <strain evidence="2">LMG 29417 / CECT 9101 / MAFF 303099</strain>
    </source>
</reference>
<dbReference type="eggNOG" id="COG3824">
    <property type="taxonomic scope" value="Bacteria"/>
</dbReference>
<name>Q98E37_RHILO</name>
<dbReference type="Pfam" id="PF06262">
    <property type="entry name" value="Zincin_1"/>
    <property type="match status" value="1"/>
</dbReference>
<dbReference type="InterPro" id="IPR038555">
    <property type="entry name" value="Zincin_1_sf"/>
</dbReference>
<proteinExistence type="predicted"/>
<protein>
    <submittedName>
        <fullName evidence="1">Mll4425 protein</fullName>
    </submittedName>
</protein>
<dbReference type="CDD" id="cd12952">
    <property type="entry name" value="MMP_ACEL2062"/>
    <property type="match status" value="1"/>
</dbReference>
<dbReference type="AlphaFoldDB" id="Q98E37"/>
<dbReference type="KEGG" id="mlo:mll4425"/>
<sequence length="201" mass="23119">MTVSVHSELFLLCSYRFQRRSEESSRVIRNLFLRTLRGMDVWAASFASTGAKAYMPVKGQSMARIYKTRTWHGELAPSMEEMEFLALEAYAHLPEDFRKLTGEIVIQIAEFPTDEIMDDLSLETPFDLLGLFEGRGIAERWNPQTGEGPNRITLYRRAMLDYWAENEETLGDIVTHVLIHEIGHHFGLSDDDMEKIEEAAE</sequence>
<evidence type="ECO:0000313" key="1">
    <source>
        <dbReference type="EMBL" id="BAB51083.1"/>
    </source>
</evidence>
<dbReference type="SMR" id="Q98E37"/>
<dbReference type="Gene3D" id="3.30.2010.20">
    <property type="match status" value="1"/>
</dbReference>